<dbReference type="SUPFAM" id="SSF54843">
    <property type="entry name" value="Ribosomal protein L22"/>
    <property type="match status" value="1"/>
</dbReference>
<evidence type="ECO:0000256" key="2">
    <source>
        <dbReference type="ARBA" id="ARBA00022980"/>
    </source>
</evidence>
<evidence type="ECO:0000256" key="5">
    <source>
        <dbReference type="SAM" id="Coils"/>
    </source>
</evidence>
<organism evidence="6 7">
    <name type="scientific">Anaeramoeba flamelloides</name>
    <dbReference type="NCBI Taxonomy" id="1746091"/>
    <lineage>
        <taxon>Eukaryota</taxon>
        <taxon>Metamonada</taxon>
        <taxon>Anaeramoebidae</taxon>
        <taxon>Anaeramoeba</taxon>
    </lineage>
</organism>
<keyword evidence="5" id="KW-0175">Coiled coil</keyword>
<dbReference type="PANTHER" id="PTHR11593:SF10">
    <property type="entry name" value="60S RIBOSOMAL PROTEIN L17"/>
    <property type="match status" value="1"/>
</dbReference>
<keyword evidence="2 4" id="KW-0689">Ribosomal protein</keyword>
<evidence type="ECO:0000256" key="1">
    <source>
        <dbReference type="ARBA" id="ARBA00009451"/>
    </source>
</evidence>
<dbReference type="Proteomes" id="UP001146793">
    <property type="component" value="Unassembled WGS sequence"/>
</dbReference>
<evidence type="ECO:0000256" key="4">
    <source>
        <dbReference type="RuleBase" id="RU004005"/>
    </source>
</evidence>
<dbReference type="Pfam" id="PF00237">
    <property type="entry name" value="Ribosomal_L22"/>
    <property type="match status" value="1"/>
</dbReference>
<sequence length="216" mass="25577">MDEFIVFNRFYFLIYPNPQAYHFFLILDSTFNINSSMKYSKKLPKRSVRAKGTNLKVHFKNTCETGRAIKGRGLRNAQRYLQDVVEKRQCVPFRKFNQGTGRHGAAKNFKAIFARWPEKSARFLLDMLKNAESNAKEQELDLDKMVITHVQVNQAPKGRRRTFKAHGRITRYCSRPCHVQLFVSEQKWYNPKKKDRIIPLSQKKHQKKVNREKIKN</sequence>
<dbReference type="InterPro" id="IPR001063">
    <property type="entry name" value="Ribosomal_uL22"/>
</dbReference>
<feature type="coiled-coil region" evidence="5">
    <location>
        <begin position="121"/>
        <end position="148"/>
    </location>
</feature>
<dbReference type="InterPro" id="IPR005721">
    <property type="entry name" value="Ribosomal_uL22_euk/arc"/>
</dbReference>
<evidence type="ECO:0000256" key="3">
    <source>
        <dbReference type="ARBA" id="ARBA00023274"/>
    </source>
</evidence>
<protein>
    <submittedName>
        <fullName evidence="6">60S ribosomal protein L17</fullName>
    </submittedName>
</protein>
<gene>
    <name evidence="6" type="ORF">M0812_01912</name>
</gene>
<dbReference type="GO" id="GO:0022625">
    <property type="term" value="C:cytosolic large ribosomal subunit"/>
    <property type="evidence" value="ECO:0007669"/>
    <property type="project" value="TreeGrafter"/>
</dbReference>
<dbReference type="PANTHER" id="PTHR11593">
    <property type="entry name" value="60S RIBOSOMAL PROTEIN L17"/>
    <property type="match status" value="1"/>
</dbReference>
<comment type="similarity">
    <text evidence="1 4">Belongs to the universal ribosomal protein uL22 family.</text>
</comment>
<dbReference type="EMBL" id="JANTQA010000042">
    <property type="protein sequence ID" value="KAJ3434791.1"/>
    <property type="molecule type" value="Genomic_DNA"/>
</dbReference>
<keyword evidence="3 4" id="KW-0687">Ribonucleoprotein</keyword>
<proteinExistence type="inferred from homology"/>
<dbReference type="NCBIfam" id="TIGR01038">
    <property type="entry name" value="uL22_arch_euk"/>
    <property type="match status" value="1"/>
</dbReference>
<evidence type="ECO:0000313" key="7">
    <source>
        <dbReference type="Proteomes" id="UP001146793"/>
    </source>
</evidence>
<dbReference type="InterPro" id="IPR036394">
    <property type="entry name" value="Ribosomal_uL22_sf"/>
</dbReference>
<name>A0AAV7YYA1_9EUKA</name>
<reference evidence="6" key="1">
    <citation type="submission" date="2022-08" db="EMBL/GenBank/DDBJ databases">
        <title>Novel sulphate-reducing endosymbionts in the free-living metamonad Anaeramoeba.</title>
        <authorList>
            <person name="Jerlstrom-Hultqvist J."/>
            <person name="Cepicka I."/>
            <person name="Gallot-Lavallee L."/>
            <person name="Salas-Leiva D."/>
            <person name="Curtis B.A."/>
            <person name="Zahonova K."/>
            <person name="Pipaliya S."/>
            <person name="Dacks J."/>
            <person name="Roger A.J."/>
        </authorList>
    </citation>
    <scope>NUCLEOTIDE SEQUENCE</scope>
    <source>
        <strain evidence="6">Busselton2</strain>
    </source>
</reference>
<evidence type="ECO:0000313" key="6">
    <source>
        <dbReference type="EMBL" id="KAJ3434791.1"/>
    </source>
</evidence>
<comment type="caution">
    <text evidence="6">The sequence shown here is derived from an EMBL/GenBank/DDBJ whole genome shotgun (WGS) entry which is preliminary data.</text>
</comment>
<dbReference type="CDD" id="cd00336">
    <property type="entry name" value="Ribosomal_L22"/>
    <property type="match status" value="1"/>
</dbReference>
<dbReference type="AlphaFoldDB" id="A0AAV7YYA1"/>
<accession>A0AAV7YYA1</accession>
<dbReference type="GO" id="GO:0003735">
    <property type="term" value="F:structural constituent of ribosome"/>
    <property type="evidence" value="ECO:0007669"/>
    <property type="project" value="InterPro"/>
</dbReference>
<dbReference type="Gene3D" id="3.90.470.10">
    <property type="entry name" value="Ribosomal protein L22/L17"/>
    <property type="match status" value="1"/>
</dbReference>
<dbReference type="GO" id="GO:0002181">
    <property type="term" value="P:cytoplasmic translation"/>
    <property type="evidence" value="ECO:0007669"/>
    <property type="project" value="TreeGrafter"/>
</dbReference>